<feature type="domain" description="RNA polymerase sigma-70 region 3" evidence="7">
    <location>
        <begin position="227"/>
        <end position="268"/>
    </location>
</feature>
<reference evidence="10" key="1">
    <citation type="submission" date="2022-05" db="EMBL/GenBank/DDBJ databases">
        <title>The Musa troglodytarum L. genome provides insights into the mechanism of non-climacteric behaviour and enrichment of carotenoids.</title>
        <authorList>
            <person name="Wang J."/>
        </authorList>
    </citation>
    <scope>NUCLEOTIDE SEQUENCE</scope>
    <source>
        <tissue evidence="10">Leaf</tissue>
    </source>
</reference>
<dbReference type="Pfam" id="PF04545">
    <property type="entry name" value="Sigma70_r4"/>
    <property type="match status" value="1"/>
</dbReference>
<dbReference type="AlphaFoldDB" id="A0A9E7KD60"/>
<feature type="region of interest" description="Disordered" evidence="6">
    <location>
        <begin position="1"/>
        <end position="20"/>
    </location>
</feature>
<dbReference type="InterPro" id="IPR014284">
    <property type="entry name" value="RNA_pol_sigma-70_dom"/>
</dbReference>
<dbReference type="SUPFAM" id="SSF88659">
    <property type="entry name" value="Sigma3 and sigma4 domains of RNA polymerase sigma factors"/>
    <property type="match status" value="2"/>
</dbReference>
<evidence type="ECO:0000259" key="9">
    <source>
        <dbReference type="Pfam" id="PF04545"/>
    </source>
</evidence>
<dbReference type="PANTHER" id="PTHR30603:SF4">
    <property type="entry name" value="RNA POLYMERASE SIGMA FACTOR SIGE, CHLOROPLASTIC_MITOCHONDRIAL"/>
    <property type="match status" value="1"/>
</dbReference>
<evidence type="ECO:0000259" key="7">
    <source>
        <dbReference type="Pfam" id="PF04539"/>
    </source>
</evidence>
<proteinExistence type="inferred from homology"/>
<dbReference type="Proteomes" id="UP001055439">
    <property type="component" value="Chromosome 7"/>
</dbReference>
<evidence type="ECO:0008006" key="12">
    <source>
        <dbReference type="Google" id="ProtNLM"/>
    </source>
</evidence>
<dbReference type="InterPro" id="IPR007624">
    <property type="entry name" value="RNA_pol_sigma70_r3"/>
</dbReference>
<evidence type="ECO:0000256" key="6">
    <source>
        <dbReference type="SAM" id="MobiDB-lite"/>
    </source>
</evidence>
<dbReference type="PRINTS" id="PR00046">
    <property type="entry name" value="SIGMA70FCT"/>
</dbReference>
<dbReference type="Gene3D" id="3.30.70.330">
    <property type="match status" value="2"/>
</dbReference>
<dbReference type="InterPro" id="IPR013324">
    <property type="entry name" value="RNA_pol_sigma_r3/r4-like"/>
</dbReference>
<evidence type="ECO:0000256" key="3">
    <source>
        <dbReference type="ARBA" id="ARBA00023082"/>
    </source>
</evidence>
<dbReference type="SUPFAM" id="SSF54928">
    <property type="entry name" value="RNA-binding domain, RBD"/>
    <property type="match status" value="1"/>
</dbReference>
<dbReference type="GO" id="GO:0006352">
    <property type="term" value="P:DNA-templated transcription initiation"/>
    <property type="evidence" value="ECO:0007669"/>
    <property type="project" value="InterPro"/>
</dbReference>
<keyword evidence="4" id="KW-0238">DNA-binding</keyword>
<evidence type="ECO:0000313" key="10">
    <source>
        <dbReference type="EMBL" id="URE15953.1"/>
    </source>
</evidence>
<comment type="similarity">
    <text evidence="1">Belongs to the sigma-70 factor family.</text>
</comment>
<organism evidence="10 11">
    <name type="scientific">Musa troglodytarum</name>
    <name type="common">fe'i banana</name>
    <dbReference type="NCBI Taxonomy" id="320322"/>
    <lineage>
        <taxon>Eukaryota</taxon>
        <taxon>Viridiplantae</taxon>
        <taxon>Streptophyta</taxon>
        <taxon>Embryophyta</taxon>
        <taxon>Tracheophyta</taxon>
        <taxon>Spermatophyta</taxon>
        <taxon>Magnoliopsida</taxon>
        <taxon>Liliopsida</taxon>
        <taxon>Zingiberales</taxon>
        <taxon>Musaceae</taxon>
        <taxon>Musa</taxon>
    </lineage>
</organism>
<dbReference type="SUPFAM" id="SSF88946">
    <property type="entry name" value="Sigma2 domain of RNA polymerase sigma factors"/>
    <property type="match status" value="1"/>
</dbReference>
<dbReference type="EMBL" id="CP097509">
    <property type="protein sequence ID" value="URE15953.1"/>
    <property type="molecule type" value="Genomic_DNA"/>
</dbReference>
<gene>
    <name evidence="10" type="ORF">MUK42_13100</name>
</gene>
<evidence type="ECO:0000313" key="11">
    <source>
        <dbReference type="Proteomes" id="UP001055439"/>
    </source>
</evidence>
<dbReference type="Pfam" id="PF04542">
    <property type="entry name" value="Sigma70_r2"/>
    <property type="match status" value="1"/>
</dbReference>
<sequence>MGVVAVPSSASRSPFGSGLAVRRSPPLRRPFFFLAFKGGPGPKCSALVTPRDAVTQEAVKEPKKSPARTAKRSKRGKTVAVVAAPTTAASSDACPRDPDYSEVAAALEIIYKLSPADVSDGEESGRQAVVKDGSLGVDNVVRNRKKRVKRLGLEERISMRRRPKEEAGTEARRGEGREFDEDVEILVREYSGSTNLDSLDWKRMKIPPVLSSAEHTWLFKLMQPMKAILQVKEGLYKDLNREPTDGELADAVNMSVPQLRRHIEVAQAARNKLIKHNLRLVLFVINKYYPEMASGQKFQEFCQAGAKGLITAIDRFEPRRGFRLSTYSLFWIRHSIIRSMTLSSFTKVPFGIESVRQEIQKAKLELSFELGRLPTEEEIVDRVGISLERYHEVMKASKPVLSLNARHVVTQEEFINGITDIDVGGDKRRQPAVLRLALDDVLDSLKPKESLVIRQRYGLDGKGDRTLGEIAGNLNISREMVRKHELKALLKLKHPTRVDYLRRYADLNQAIAMISYYASSAEPAQIRGKTVYLQYSNRQEIVNNKVTADTASNVLLVTVEGVEAGDVSIDVLHLALVQFSDSEIASSAKNALDGRSIPRYLLQEHVGPCMLKINFSAHTDLNVKFQSHRSRDYTNPYLPVAPSAIDIAGQDGTKQEPESNVLLASIENMQYTVTIDVLHEKIAIFEKNAGFQALIQYSDIQTANIAKQALEGHCIYEGGFCKLHLTYSRHTDLNVKINNDRGRDYTGGNIATMSNQPSLLGPQPVPTPGATIHSYNSIPYPAICNGVSLPRVPQAAASWDIRSGAMAPLPVQLHNQSLPPQLHNQPLPPHLHNQIHIQHVAPPGVAPHMMPLPGQRSQQLLFPPPQPYGR</sequence>
<dbReference type="InterPro" id="IPR007627">
    <property type="entry name" value="RNA_pol_sigma70_r2"/>
</dbReference>
<keyword evidence="11" id="KW-1185">Reference proteome</keyword>
<dbReference type="InterPro" id="IPR013325">
    <property type="entry name" value="RNA_pol_sigma_r2"/>
</dbReference>
<feature type="compositionally biased region" description="Basic residues" evidence="6">
    <location>
        <begin position="65"/>
        <end position="77"/>
    </location>
</feature>
<accession>A0A9E7KD60</accession>
<feature type="domain" description="RNA polymerase sigma-70 region 4" evidence="9">
    <location>
        <begin position="441"/>
        <end position="494"/>
    </location>
</feature>
<feature type="domain" description="RNA polymerase sigma-70 region 2" evidence="8">
    <location>
        <begin position="273"/>
        <end position="339"/>
    </location>
</feature>
<dbReference type="NCBIfam" id="TIGR02937">
    <property type="entry name" value="sigma70-ECF"/>
    <property type="match status" value="1"/>
</dbReference>
<dbReference type="InterPro" id="IPR000943">
    <property type="entry name" value="RNA_pol_sigma70"/>
</dbReference>
<evidence type="ECO:0000259" key="8">
    <source>
        <dbReference type="Pfam" id="PF04542"/>
    </source>
</evidence>
<dbReference type="GO" id="GO:0016987">
    <property type="term" value="F:sigma factor activity"/>
    <property type="evidence" value="ECO:0007669"/>
    <property type="project" value="UniProtKB-KW"/>
</dbReference>
<evidence type="ECO:0000256" key="5">
    <source>
        <dbReference type="ARBA" id="ARBA00023163"/>
    </source>
</evidence>
<dbReference type="OrthoDB" id="47406at2759"/>
<dbReference type="InterPro" id="IPR007630">
    <property type="entry name" value="RNA_pol_sigma70_r4"/>
</dbReference>
<keyword evidence="3" id="KW-0731">Sigma factor</keyword>
<dbReference type="InterPro" id="IPR050239">
    <property type="entry name" value="Sigma-70_RNA_pol_init_factors"/>
</dbReference>
<feature type="compositionally biased region" description="Low complexity" evidence="6">
    <location>
        <begin position="1"/>
        <end position="14"/>
    </location>
</feature>
<dbReference type="GO" id="GO:0003677">
    <property type="term" value="F:DNA binding"/>
    <property type="evidence" value="ECO:0007669"/>
    <property type="project" value="UniProtKB-KW"/>
</dbReference>
<dbReference type="PANTHER" id="PTHR30603">
    <property type="entry name" value="RNA POLYMERASE SIGMA FACTOR RPO"/>
    <property type="match status" value="1"/>
</dbReference>
<evidence type="ECO:0000256" key="1">
    <source>
        <dbReference type="ARBA" id="ARBA00007788"/>
    </source>
</evidence>
<dbReference type="InterPro" id="IPR036388">
    <property type="entry name" value="WH-like_DNA-bd_sf"/>
</dbReference>
<keyword evidence="5" id="KW-0804">Transcription</keyword>
<dbReference type="InterPro" id="IPR012677">
    <property type="entry name" value="Nucleotide-bd_a/b_plait_sf"/>
</dbReference>
<keyword evidence="2" id="KW-0805">Transcription regulation</keyword>
<dbReference type="InterPro" id="IPR035979">
    <property type="entry name" value="RBD_domain_sf"/>
</dbReference>
<feature type="domain" description="RNA polymerase sigma-70 region 3" evidence="7">
    <location>
        <begin position="357"/>
        <end position="420"/>
    </location>
</feature>
<protein>
    <recommendedName>
        <fullName evidence="12">RNA polymerase sigma factor sigE, chloroplastic/mitochondrial</fullName>
    </recommendedName>
</protein>
<dbReference type="Pfam" id="PF04539">
    <property type="entry name" value="Sigma70_r3"/>
    <property type="match status" value="2"/>
</dbReference>
<evidence type="ECO:0000256" key="2">
    <source>
        <dbReference type="ARBA" id="ARBA00023015"/>
    </source>
</evidence>
<evidence type="ECO:0000256" key="4">
    <source>
        <dbReference type="ARBA" id="ARBA00023125"/>
    </source>
</evidence>
<dbReference type="CDD" id="cd06171">
    <property type="entry name" value="Sigma70_r4"/>
    <property type="match status" value="1"/>
</dbReference>
<name>A0A9E7KD60_9LILI</name>
<feature type="region of interest" description="Disordered" evidence="6">
    <location>
        <begin position="55"/>
        <end position="78"/>
    </location>
</feature>
<dbReference type="Gene3D" id="1.10.10.10">
    <property type="entry name" value="Winged helix-like DNA-binding domain superfamily/Winged helix DNA-binding domain"/>
    <property type="match status" value="2"/>
</dbReference>
<dbReference type="Gene3D" id="1.20.120.1810">
    <property type="match status" value="1"/>
</dbReference>